<name>A0A127Q9Q6_9BURK</name>
<dbReference type="PATRIC" id="fig|279113.9.peg.3999"/>
<protein>
    <submittedName>
        <fullName evidence="1">Uncharacterized protein</fullName>
    </submittedName>
</protein>
<evidence type="ECO:0000313" key="1">
    <source>
        <dbReference type="EMBL" id="AMP06352.1"/>
    </source>
</evidence>
<dbReference type="KEGG" id="cpra:CPter91_4032"/>
<reference evidence="1 2" key="1">
    <citation type="submission" date="2015-11" db="EMBL/GenBank/DDBJ databases">
        <title>Exploring the genomic traits of fungus-feeding bacterial genus Collimonas.</title>
        <authorList>
            <person name="Song C."/>
            <person name="Schmidt R."/>
            <person name="de Jager V."/>
            <person name="Krzyzanowska D."/>
            <person name="Jongedijk E."/>
            <person name="Cankar K."/>
            <person name="Beekwilder J."/>
            <person name="van Veen A."/>
            <person name="de Boer W."/>
            <person name="van Veen J.A."/>
            <person name="Garbeva P."/>
        </authorList>
    </citation>
    <scope>NUCLEOTIDE SEQUENCE [LARGE SCALE GENOMIC DNA]</scope>
    <source>
        <strain evidence="1 2">Ter91</strain>
    </source>
</reference>
<evidence type="ECO:0000313" key="2">
    <source>
        <dbReference type="Proteomes" id="UP000074561"/>
    </source>
</evidence>
<accession>A0A127Q9Q6</accession>
<organism evidence="1 2">
    <name type="scientific">Collimonas pratensis</name>
    <dbReference type="NCBI Taxonomy" id="279113"/>
    <lineage>
        <taxon>Bacteria</taxon>
        <taxon>Pseudomonadati</taxon>
        <taxon>Pseudomonadota</taxon>
        <taxon>Betaproteobacteria</taxon>
        <taxon>Burkholderiales</taxon>
        <taxon>Oxalobacteraceae</taxon>
        <taxon>Collimonas</taxon>
    </lineage>
</organism>
<sequence>MINQSEGLVEVKGFVIEFSDVLSEGHVDFEIVRLDICL</sequence>
<gene>
    <name evidence="1" type="ORF">CPter91_4032</name>
</gene>
<proteinExistence type="predicted"/>
<dbReference type="EMBL" id="CP013234">
    <property type="protein sequence ID" value="AMP06352.1"/>
    <property type="molecule type" value="Genomic_DNA"/>
</dbReference>
<dbReference type="Proteomes" id="UP000074561">
    <property type="component" value="Chromosome"/>
</dbReference>
<dbReference type="AlphaFoldDB" id="A0A127Q9Q6"/>